<dbReference type="EMBL" id="CM041549">
    <property type="protein sequence ID" value="KAI3357297.1"/>
    <property type="molecule type" value="Genomic_DNA"/>
</dbReference>
<dbReference type="Proteomes" id="UP000831701">
    <property type="component" value="Chromosome 19"/>
</dbReference>
<proteinExistence type="predicted"/>
<reference evidence="1" key="1">
    <citation type="submission" date="2022-04" db="EMBL/GenBank/DDBJ databases">
        <title>Jade perch genome.</title>
        <authorList>
            <person name="Chao B."/>
        </authorList>
    </citation>
    <scope>NUCLEOTIDE SEQUENCE</scope>
    <source>
        <strain evidence="1">CB-2022</strain>
    </source>
</reference>
<accession>A0ACB8VNN7</accession>
<organism evidence="1 2">
    <name type="scientific">Scortum barcoo</name>
    <name type="common">barcoo grunter</name>
    <dbReference type="NCBI Taxonomy" id="214431"/>
    <lineage>
        <taxon>Eukaryota</taxon>
        <taxon>Metazoa</taxon>
        <taxon>Chordata</taxon>
        <taxon>Craniata</taxon>
        <taxon>Vertebrata</taxon>
        <taxon>Euteleostomi</taxon>
        <taxon>Actinopterygii</taxon>
        <taxon>Neopterygii</taxon>
        <taxon>Teleostei</taxon>
        <taxon>Neoteleostei</taxon>
        <taxon>Acanthomorphata</taxon>
        <taxon>Eupercaria</taxon>
        <taxon>Centrarchiformes</taxon>
        <taxon>Terapontoidei</taxon>
        <taxon>Terapontidae</taxon>
        <taxon>Scortum</taxon>
    </lineage>
</organism>
<name>A0ACB8VNN7_9TELE</name>
<keyword evidence="2" id="KW-1185">Reference proteome</keyword>
<protein>
    <submittedName>
        <fullName evidence="1">Uncharacterized protein</fullName>
    </submittedName>
</protein>
<evidence type="ECO:0000313" key="1">
    <source>
        <dbReference type="EMBL" id="KAI3357297.1"/>
    </source>
</evidence>
<comment type="caution">
    <text evidence="1">The sequence shown here is derived from an EMBL/GenBank/DDBJ whole genome shotgun (WGS) entry which is preliminary data.</text>
</comment>
<gene>
    <name evidence="1" type="ORF">L3Q82_015746</name>
</gene>
<evidence type="ECO:0000313" key="2">
    <source>
        <dbReference type="Proteomes" id="UP000831701"/>
    </source>
</evidence>
<sequence>VLAELKKSNFTLLNRSIQFDENGDPKYGSYSVVFWNQSGDAEEIGFYHFRPSFNFFIDNSKIQWHTKDKVPTSICSPECPEGYKKKYSGIHECCFTCQICENGTYVNKTEDHYKCISCKETEWSAEGSTSCKLRVVEYIPFTDCWAILIMIGAWTLDENRIVPPESEGRLSAKFSSPVPWRETTPSPFRAEPGRVPWAKTRPPAKATQCDVQMKENVSYGAAASAFTEKLKFPSFLRTVHSSKAIIEVLVNILLHFNWRWVAFLNSDNYFGKNGLKMFIRRIKDTAIYLAYTKGLSENANYQQVFKQIEVSLIHALAQCTVPASEFKLDGDYLMGGLFDIHHVNVPVYHERPEPIHCSSQPFLLPNYRRFQLMRFSVEEINNSTNLLPNVPLGYEIFDYCSNIQNFPGILDLISVDGLIQPWAELRKQQTHKSSVSKVIAVVGPFTSTQALTVAPLFMADLIPMVSYGSSSSVFSTNVKFPSFLRTVHSNKATVEVIVNILLHFNWRWVAFLNSDNDFGKDGLELFIDRIKDTEICLAYTKSLSDITSYSQVFKQIEVQKVKTIIVVAPKLTAEAVIMSAIQLNVTGKVWIADDGWSLNERLPKEKGIRNIGTVLGVSQPVVTIPGFRDFIYSTKSQTHCGNVKQKTFCNQVCNCSSLSPEDILDEDPSFSFPVYAAVYAIAHALHNALQCGAGRCNGNITVYPHMVPTSLCSPECPVGYAKKLNGNNKCCFTCEICPNGTHVNSTASEFKLQGDYLLGGLFYIHYVNVPDSFDRPEAIDCSSQIFVMSNYRRFQLMRFSVEEINNSTSLLPNVSLGYEIFDHCTNAQNFPGILDLISVNGLIQPWAELHKQQTQKSSVSKVIAVVGPFTSSHALSVAPLFMADLIPMVNYGASSSVFSQRVKFPSFLRTVHSSTQVIEVIVNILLHFNWRWVAFLYSDNDTGNNGQELFINRIKDTEICLAYTKSLNDYTNYNQVFKQIEALKVKTIIVFAPELTAEAAIMSAIQLNVTDKVWIGGDTWSLNERLPKEKGIRNIGTVLGVSQPVVTIPGFRDFIYSTKSQTHCGNVKQKTLCNQVCNCSSLSPEGIFDADPSFSFPVYAAVYAIAHALHNALQCGAGRCNDNITVYPSTILAELEKSNFTLLNRSIEFDKTGDPKSGSYNIVFWNRTGNAEEIGFYTFDTSVKFFINNTKIQWYMNGEVTTSLCSPDCPAGYAKELNGNHKCCFDCKICVNGTYVNSTVDPYRCISCKETEWSAEGSTSCNLRVVEYVSFTDSWAILIMIGAWTLVGLTVAMSVLFVINYNTPVVRSAGGPMCFLILGCLSLCNLSVFFYFGKPTISFCILRFLPFLLFYTVCLACFVVRSFQIVCIFKIAAKFPKLHSWWIKYHGQWLVITVAFVTQALLLLTGYSYSPSMPQNDLEWNTEKIILTCDLNLTAISASLFLLISLCSLCFIFSYMGKDLPKNYNEAKAITFCLLLLILTWIIFATVYRLYRGKYIQTLNALAVLLSLYSFLLWYFFPKCYIIIFQPHKNTQQYFQGLIQSYTKTISQ</sequence>
<feature type="non-terminal residue" evidence="1">
    <location>
        <position position="1"/>
    </location>
</feature>